<dbReference type="AlphaFoldDB" id="A0A9W7L7H0"/>
<feature type="compositionally biased region" description="Basic and acidic residues" evidence="1">
    <location>
        <begin position="48"/>
        <end position="65"/>
    </location>
</feature>
<dbReference type="EMBL" id="BRYA01000076">
    <property type="protein sequence ID" value="GMI37765.1"/>
    <property type="molecule type" value="Genomic_DNA"/>
</dbReference>
<evidence type="ECO:0000313" key="3">
    <source>
        <dbReference type="Proteomes" id="UP001165065"/>
    </source>
</evidence>
<feature type="compositionally biased region" description="Low complexity" evidence="1">
    <location>
        <begin position="106"/>
        <end position="121"/>
    </location>
</feature>
<protein>
    <submittedName>
        <fullName evidence="2">Uncharacterized protein</fullName>
    </submittedName>
</protein>
<evidence type="ECO:0000313" key="2">
    <source>
        <dbReference type="EMBL" id="GMI37765.1"/>
    </source>
</evidence>
<keyword evidence="3" id="KW-1185">Reference proteome</keyword>
<gene>
    <name evidence="2" type="ORF">TrCOL_g12002</name>
</gene>
<proteinExistence type="predicted"/>
<dbReference type="OrthoDB" id="10648528at2759"/>
<accession>A0A9W7L7H0</accession>
<feature type="compositionally biased region" description="Gly residues" evidence="1">
    <location>
        <begin position="389"/>
        <end position="400"/>
    </location>
</feature>
<organism evidence="2 3">
    <name type="scientific">Triparma columacea</name>
    <dbReference type="NCBI Taxonomy" id="722753"/>
    <lineage>
        <taxon>Eukaryota</taxon>
        <taxon>Sar</taxon>
        <taxon>Stramenopiles</taxon>
        <taxon>Ochrophyta</taxon>
        <taxon>Bolidophyceae</taxon>
        <taxon>Parmales</taxon>
        <taxon>Triparmaceae</taxon>
        <taxon>Triparma</taxon>
    </lineage>
</organism>
<name>A0A9W7L7H0_9STRA</name>
<feature type="compositionally biased region" description="Basic and acidic residues" evidence="1">
    <location>
        <begin position="15"/>
        <end position="31"/>
    </location>
</feature>
<evidence type="ECO:0000256" key="1">
    <source>
        <dbReference type="SAM" id="MobiDB-lite"/>
    </source>
</evidence>
<comment type="caution">
    <text evidence="2">The sequence shown here is derived from an EMBL/GenBank/DDBJ whole genome shotgun (WGS) entry which is preliminary data.</text>
</comment>
<feature type="compositionally biased region" description="Basic and acidic residues" evidence="1">
    <location>
        <begin position="299"/>
        <end position="323"/>
    </location>
</feature>
<feature type="compositionally biased region" description="Low complexity" evidence="1">
    <location>
        <begin position="168"/>
        <end position="184"/>
    </location>
</feature>
<sequence>MEWTVVSEGGTTGGEDGRGEGGEEEGWKEVGRGGNEWGMVKVEWWEGGGRKGDREDKDREGRGRMESNSGMVDPRNELMRGEGQVEEYKVLEDYVNQAKGHETTTPQPSSSQQQQQGSSGSFSRARRHTVGGPGDMHDGLREMSGLAKALMDDLNAPGTPPLVSGLGAAMASATPPSPSSALGAQGYGGHGGNGREGGNMSVTPPLTAPVLSRNTSRSVDRGAAMYGRGGYGQQQGQQHGHNGGGSQQGQGTYIGNTPPKGIGGGGQAGLFTPYGTPPLHPNSMGRSSGLRGGLGWGGRGEEMERDEGVLLNKNDSDECRDSLGENPFRMQSSSGGTSSGGGNTSGETPYEGGGNNTQRASLQQQQGTGGGTASKYQQRQPWDVDVKGGKGGLEFRGGGGGTIEEFRRFKESMAASIG</sequence>
<feature type="region of interest" description="Disordered" evidence="1">
    <location>
        <begin position="1"/>
        <end position="400"/>
    </location>
</feature>
<feature type="compositionally biased region" description="Gly residues" evidence="1">
    <location>
        <begin position="185"/>
        <end position="197"/>
    </location>
</feature>
<dbReference type="Proteomes" id="UP001165065">
    <property type="component" value="Unassembled WGS sequence"/>
</dbReference>
<reference evidence="3" key="1">
    <citation type="journal article" date="2023" name="Commun. Biol.">
        <title>Genome analysis of Parmales, the sister group of diatoms, reveals the evolutionary specialization of diatoms from phago-mixotrophs to photoautotrophs.</title>
        <authorList>
            <person name="Ban H."/>
            <person name="Sato S."/>
            <person name="Yoshikawa S."/>
            <person name="Yamada K."/>
            <person name="Nakamura Y."/>
            <person name="Ichinomiya M."/>
            <person name="Sato N."/>
            <person name="Blanc-Mathieu R."/>
            <person name="Endo H."/>
            <person name="Kuwata A."/>
            <person name="Ogata H."/>
        </authorList>
    </citation>
    <scope>NUCLEOTIDE SEQUENCE [LARGE SCALE GENOMIC DNA]</scope>
</reference>